<evidence type="ECO:0000256" key="2">
    <source>
        <dbReference type="SAM" id="Phobius"/>
    </source>
</evidence>
<keyword evidence="2" id="KW-0812">Transmembrane</keyword>
<dbReference type="PANTHER" id="PTHR31170:SF25">
    <property type="entry name" value="BNAA09G04570D PROTEIN"/>
    <property type="match status" value="1"/>
</dbReference>
<evidence type="ECO:0000313" key="3">
    <source>
        <dbReference type="EMBL" id="CAD1828329.1"/>
    </source>
</evidence>
<dbReference type="EMBL" id="LR862147">
    <property type="protein sequence ID" value="CAD1828329.1"/>
    <property type="molecule type" value="Genomic_DNA"/>
</dbReference>
<feature type="region of interest" description="Disordered" evidence="1">
    <location>
        <begin position="1"/>
        <end position="22"/>
    </location>
</feature>
<dbReference type="AlphaFoldDB" id="A0A6V7PBV0"/>
<protein>
    <submittedName>
        <fullName evidence="3">Uncharacterized protein</fullName>
    </submittedName>
</protein>
<keyword evidence="2" id="KW-1133">Transmembrane helix</keyword>
<reference evidence="3" key="1">
    <citation type="submission" date="2020-07" db="EMBL/GenBank/DDBJ databases">
        <authorList>
            <person name="Lin J."/>
        </authorList>
    </citation>
    <scope>NUCLEOTIDE SEQUENCE</scope>
</reference>
<keyword evidence="2" id="KW-0472">Membrane</keyword>
<evidence type="ECO:0000256" key="1">
    <source>
        <dbReference type="SAM" id="MobiDB-lite"/>
    </source>
</evidence>
<name>A0A6V7PBV0_ANACO</name>
<dbReference type="InterPro" id="IPR004158">
    <property type="entry name" value="DUF247_pln"/>
</dbReference>
<proteinExistence type="predicted"/>
<organism evidence="3">
    <name type="scientific">Ananas comosus var. bracteatus</name>
    <name type="common">red pineapple</name>
    <dbReference type="NCBI Taxonomy" id="296719"/>
    <lineage>
        <taxon>Eukaryota</taxon>
        <taxon>Viridiplantae</taxon>
        <taxon>Streptophyta</taxon>
        <taxon>Embryophyta</taxon>
        <taxon>Tracheophyta</taxon>
        <taxon>Spermatophyta</taxon>
        <taxon>Magnoliopsida</taxon>
        <taxon>Liliopsida</taxon>
        <taxon>Poales</taxon>
        <taxon>Bromeliaceae</taxon>
        <taxon>Bromelioideae</taxon>
        <taxon>Ananas</taxon>
    </lineage>
</organism>
<feature type="transmembrane region" description="Helical" evidence="2">
    <location>
        <begin position="387"/>
        <end position="411"/>
    </location>
</feature>
<feature type="compositionally biased region" description="Polar residues" evidence="1">
    <location>
        <begin position="9"/>
        <end position="20"/>
    </location>
</feature>
<dbReference type="Pfam" id="PF03140">
    <property type="entry name" value="DUF247"/>
    <property type="match status" value="1"/>
</dbReference>
<accession>A0A6V7PBV0</accession>
<sequence>MTAPVAEITASNSGSKNTAAPRSLPLSKSEWLIEMPNLNRSRSQPLMQRVPDLLRKNKKHAEMFDPVVVAIGPYHHDKAHLAMEYHKKVAAAAFATPDTGAFYDKVTEIVGKCRDCYDGRTVPTMSDEKFASMLFFDSCFVLQFIDQFVKNKLEDFTVSTHLQGFILRDIFLLENQLPYLLLEKLMELKSVDIDGFLDHVADTQGQWQKMEKENRTGAGGQTPQLGWGSSWQSFRSAKELIESGIKLRRGKTSFLHDVKFTPCLVWAELSLPRIVVDDLTRSRLLNMIALEMCSGAGGDYGITSFVWFLDLLIDHADDVKELRQARVLLNALGSDEQVAELFNEIATDLVPDQQAYSGVMNNINAYYGNTVRVSIYRMLHTHFGSPWSAIAFLAAFVLLVLTVVQTIFSVIQTHYTVHPPSK</sequence>
<gene>
    <name evidence="3" type="ORF">CB5_LOCUS11540</name>
</gene>
<dbReference type="PANTHER" id="PTHR31170">
    <property type="entry name" value="BNAC04G53230D PROTEIN"/>
    <property type="match status" value="1"/>
</dbReference>